<evidence type="ECO:0000259" key="1">
    <source>
        <dbReference type="Pfam" id="PF03551"/>
    </source>
</evidence>
<gene>
    <name evidence="2" type="ORF">SM116_03810</name>
</gene>
<feature type="domain" description="Transcription regulator PadR N-terminal" evidence="1">
    <location>
        <begin position="11"/>
        <end position="82"/>
    </location>
</feature>
<organism evidence="2 3">
    <name type="scientific">Microbacterium rhizosphaerae</name>
    <dbReference type="NCBI Taxonomy" id="1678237"/>
    <lineage>
        <taxon>Bacteria</taxon>
        <taxon>Bacillati</taxon>
        <taxon>Actinomycetota</taxon>
        <taxon>Actinomycetes</taxon>
        <taxon>Micrococcales</taxon>
        <taxon>Microbacteriaceae</taxon>
        <taxon>Microbacterium</taxon>
    </lineage>
</organism>
<proteinExistence type="predicted"/>
<evidence type="ECO:0000313" key="3">
    <source>
        <dbReference type="Proteomes" id="UP001323798"/>
    </source>
</evidence>
<dbReference type="InterPro" id="IPR036388">
    <property type="entry name" value="WH-like_DNA-bd_sf"/>
</dbReference>
<keyword evidence="3" id="KW-1185">Reference proteome</keyword>
<sequence length="209" mass="23089">MPDLNLLESVLLGLLVRTPAAGYDLRRYLEDQGRVFGYTPQSSQIYRQLAALVDRGLLEYAVDTERGGPDAKVYTPTPAGVASFLAWAQAPFEPTPRPMDAHFQRHFALAGGLSPVLALRIVETELAYRVAQERDYEPVGFLAESDSATGALFDPDWAAEARFLGDARGHALAAVHISWLTTTRRRLLHVVERTGAAWPDERWVAASRS</sequence>
<dbReference type="Pfam" id="PF03551">
    <property type="entry name" value="PadR"/>
    <property type="match status" value="1"/>
</dbReference>
<dbReference type="InterPro" id="IPR036390">
    <property type="entry name" value="WH_DNA-bd_sf"/>
</dbReference>
<dbReference type="PANTHER" id="PTHR43252:SF2">
    <property type="entry name" value="TRANSCRIPTION REGULATOR, PADR-LIKE FAMILY"/>
    <property type="match status" value="1"/>
</dbReference>
<evidence type="ECO:0000313" key="2">
    <source>
        <dbReference type="EMBL" id="WPR90425.1"/>
    </source>
</evidence>
<protein>
    <submittedName>
        <fullName evidence="2">PadR family transcriptional regulator</fullName>
    </submittedName>
</protein>
<name>A0ABZ0SQG1_9MICO</name>
<dbReference type="RefSeq" id="WP_320943137.1">
    <property type="nucleotide sequence ID" value="NZ_BAABEU010000011.1"/>
</dbReference>
<dbReference type="PANTHER" id="PTHR43252">
    <property type="entry name" value="TRANSCRIPTIONAL REGULATOR YQJI"/>
    <property type="match status" value="1"/>
</dbReference>
<accession>A0ABZ0SQG1</accession>
<dbReference type="EMBL" id="CP139368">
    <property type="protein sequence ID" value="WPR90425.1"/>
    <property type="molecule type" value="Genomic_DNA"/>
</dbReference>
<dbReference type="SUPFAM" id="SSF46785">
    <property type="entry name" value="Winged helix' DNA-binding domain"/>
    <property type="match status" value="1"/>
</dbReference>
<dbReference type="Proteomes" id="UP001323798">
    <property type="component" value="Chromosome"/>
</dbReference>
<reference evidence="2 3" key="1">
    <citation type="submission" date="2023-11" db="EMBL/GenBank/DDBJ databases">
        <title>Genome sequence of Microbacterium rhizosphaerae KACC 19337.</title>
        <authorList>
            <person name="Choi H."/>
            <person name="Kim S."/>
            <person name="Kim Y."/>
            <person name="Kwon S.-W."/>
            <person name="Heo J."/>
        </authorList>
    </citation>
    <scope>NUCLEOTIDE SEQUENCE [LARGE SCALE GENOMIC DNA]</scope>
    <source>
        <strain evidence="2 3">KACC 19337</strain>
    </source>
</reference>
<dbReference type="InterPro" id="IPR005149">
    <property type="entry name" value="Tscrpt_reg_PadR_N"/>
</dbReference>
<dbReference type="Gene3D" id="1.10.10.10">
    <property type="entry name" value="Winged helix-like DNA-binding domain superfamily/Winged helix DNA-binding domain"/>
    <property type="match status" value="1"/>
</dbReference>